<dbReference type="InterPro" id="IPR009937">
    <property type="entry name" value="Phage_holin_3_6"/>
</dbReference>
<gene>
    <name evidence="2" type="ORF">GCM10011614_15170</name>
</gene>
<keyword evidence="1" id="KW-1133">Transmembrane helix</keyword>
<dbReference type="Proteomes" id="UP000648075">
    <property type="component" value="Unassembled WGS sequence"/>
</dbReference>
<evidence type="ECO:0000313" key="3">
    <source>
        <dbReference type="Proteomes" id="UP000648075"/>
    </source>
</evidence>
<dbReference type="Pfam" id="PF07332">
    <property type="entry name" value="Phage_holin_3_6"/>
    <property type="match status" value="1"/>
</dbReference>
<reference evidence="2" key="1">
    <citation type="journal article" date="2014" name="Int. J. Syst. Evol. Microbiol.">
        <title>Complete genome sequence of Corynebacterium casei LMG S-19264T (=DSM 44701T), isolated from a smear-ripened cheese.</title>
        <authorList>
            <consortium name="US DOE Joint Genome Institute (JGI-PGF)"/>
            <person name="Walter F."/>
            <person name="Albersmeier A."/>
            <person name="Kalinowski J."/>
            <person name="Ruckert C."/>
        </authorList>
    </citation>
    <scope>NUCLEOTIDE SEQUENCE</scope>
    <source>
        <strain evidence="2">KCTC 32255</strain>
    </source>
</reference>
<sequence>MSEVAAAGPVPAAVPAIRIIPSPAFAGHPGEPDLNDIDTEADDSPTLGEDLRDLAAEAKALALAELAYQKSRAAYAAGEAKGIAALAVVALVFVFFAVMALVVGLVIALGPLLTAWGAMAAVTLALLAIAALCGLSIKARMARIGRVLGDDARTALGDVA</sequence>
<keyword evidence="1" id="KW-0472">Membrane</keyword>
<evidence type="ECO:0008006" key="4">
    <source>
        <dbReference type="Google" id="ProtNLM"/>
    </source>
</evidence>
<protein>
    <recommendedName>
        <fullName evidence="4">Phage holin family protein</fullName>
    </recommendedName>
</protein>
<evidence type="ECO:0000256" key="1">
    <source>
        <dbReference type="SAM" id="Phobius"/>
    </source>
</evidence>
<dbReference type="EMBL" id="BMZA01000004">
    <property type="protein sequence ID" value="GGZ01264.1"/>
    <property type="molecule type" value="Genomic_DNA"/>
</dbReference>
<accession>A0A918PEI7</accession>
<feature type="transmembrane region" description="Helical" evidence="1">
    <location>
        <begin position="82"/>
        <end position="109"/>
    </location>
</feature>
<reference evidence="2" key="2">
    <citation type="submission" date="2020-09" db="EMBL/GenBank/DDBJ databases">
        <authorList>
            <person name="Sun Q."/>
            <person name="Kim S."/>
        </authorList>
    </citation>
    <scope>NUCLEOTIDE SEQUENCE</scope>
    <source>
        <strain evidence="2">KCTC 32255</strain>
    </source>
</reference>
<comment type="caution">
    <text evidence="2">The sequence shown here is derived from an EMBL/GenBank/DDBJ whole genome shotgun (WGS) entry which is preliminary data.</text>
</comment>
<dbReference type="AlphaFoldDB" id="A0A918PEI7"/>
<keyword evidence="3" id="KW-1185">Reference proteome</keyword>
<keyword evidence="1" id="KW-0812">Transmembrane</keyword>
<name>A0A918PEI7_9SPHN</name>
<proteinExistence type="predicted"/>
<evidence type="ECO:0000313" key="2">
    <source>
        <dbReference type="EMBL" id="GGZ01264.1"/>
    </source>
</evidence>
<organism evidence="2 3">
    <name type="scientific">Novosphingobium colocasiae</name>
    <dbReference type="NCBI Taxonomy" id="1256513"/>
    <lineage>
        <taxon>Bacteria</taxon>
        <taxon>Pseudomonadati</taxon>
        <taxon>Pseudomonadota</taxon>
        <taxon>Alphaproteobacteria</taxon>
        <taxon>Sphingomonadales</taxon>
        <taxon>Sphingomonadaceae</taxon>
        <taxon>Novosphingobium</taxon>
    </lineage>
</organism>
<feature type="transmembrane region" description="Helical" evidence="1">
    <location>
        <begin position="115"/>
        <end position="137"/>
    </location>
</feature>